<dbReference type="PATRIC" id="fig|1398.22.peg.1959"/>
<organism evidence="1 2">
    <name type="scientific">Heyndrickxia coagulans</name>
    <name type="common">Weizmannia coagulans</name>
    <dbReference type="NCBI Taxonomy" id="1398"/>
    <lineage>
        <taxon>Bacteria</taxon>
        <taxon>Bacillati</taxon>
        <taxon>Bacillota</taxon>
        <taxon>Bacilli</taxon>
        <taxon>Bacillales</taxon>
        <taxon>Bacillaceae</taxon>
        <taxon>Heyndrickxia</taxon>
    </lineage>
</organism>
<dbReference type="AlphaFoldDB" id="A0A133KQ21"/>
<feature type="non-terminal residue" evidence="1">
    <location>
        <position position="1"/>
    </location>
</feature>
<comment type="caution">
    <text evidence="1">The sequence shown here is derived from an EMBL/GenBank/DDBJ whole genome shotgun (WGS) entry which is preliminary data.</text>
</comment>
<gene>
    <name evidence="1" type="ORF">HMPREF3213_01958</name>
</gene>
<proteinExistence type="predicted"/>
<dbReference type="EMBL" id="LRPN01000070">
    <property type="protein sequence ID" value="KWZ81641.1"/>
    <property type="molecule type" value="Genomic_DNA"/>
</dbReference>
<accession>A0A133KQ21</accession>
<reference evidence="2" key="1">
    <citation type="submission" date="2016-01" db="EMBL/GenBank/DDBJ databases">
        <authorList>
            <person name="Mitreva M."/>
            <person name="Pepin K.H."/>
            <person name="Mihindukulasuriya K.A."/>
            <person name="Fulton R."/>
            <person name="Fronick C."/>
            <person name="O'Laughlin M."/>
            <person name="Miner T."/>
            <person name="Herter B."/>
            <person name="Rosa B.A."/>
            <person name="Cordes M."/>
            <person name="Tomlinson C."/>
            <person name="Wollam A."/>
            <person name="Palsikar V.B."/>
            <person name="Mardis E.R."/>
            <person name="Wilson R.K."/>
        </authorList>
    </citation>
    <scope>NUCLEOTIDE SEQUENCE [LARGE SCALE GENOMIC DNA]</scope>
    <source>
        <strain evidence="2">GED7749B</strain>
    </source>
</reference>
<dbReference type="Proteomes" id="UP000070376">
    <property type="component" value="Unassembled WGS sequence"/>
</dbReference>
<dbReference type="Gene3D" id="1.10.1270.10">
    <property type="entry name" value="TrpR-like"/>
    <property type="match status" value="1"/>
</dbReference>
<evidence type="ECO:0000313" key="1">
    <source>
        <dbReference type="EMBL" id="KWZ81641.1"/>
    </source>
</evidence>
<sequence length="45" mass="5143">LQTIPIAIKMLLAGMELQLIVEKTGLSQTEVEKIKQQLETKQDKY</sequence>
<name>A0A133KQ21_HEYCO</name>
<evidence type="ECO:0000313" key="2">
    <source>
        <dbReference type="Proteomes" id="UP000070376"/>
    </source>
</evidence>
<dbReference type="InterPro" id="IPR038116">
    <property type="entry name" value="TrpR-like_sf"/>
</dbReference>
<protein>
    <submittedName>
        <fullName evidence="1">Uncharacterized protein</fullName>
    </submittedName>
</protein>